<name>A0A0E9WLA2_ANGAN</name>
<proteinExistence type="predicted"/>
<accession>A0A0E9WLA2</accession>
<reference evidence="1" key="1">
    <citation type="submission" date="2014-11" db="EMBL/GenBank/DDBJ databases">
        <authorList>
            <person name="Amaro Gonzalez C."/>
        </authorList>
    </citation>
    <scope>NUCLEOTIDE SEQUENCE</scope>
</reference>
<evidence type="ECO:0000313" key="1">
    <source>
        <dbReference type="EMBL" id="JAH90228.1"/>
    </source>
</evidence>
<protein>
    <submittedName>
        <fullName evidence="1">Uncharacterized protein</fullName>
    </submittedName>
</protein>
<organism evidence="1">
    <name type="scientific">Anguilla anguilla</name>
    <name type="common">European freshwater eel</name>
    <name type="synonym">Muraena anguilla</name>
    <dbReference type="NCBI Taxonomy" id="7936"/>
    <lineage>
        <taxon>Eukaryota</taxon>
        <taxon>Metazoa</taxon>
        <taxon>Chordata</taxon>
        <taxon>Craniata</taxon>
        <taxon>Vertebrata</taxon>
        <taxon>Euteleostomi</taxon>
        <taxon>Actinopterygii</taxon>
        <taxon>Neopterygii</taxon>
        <taxon>Teleostei</taxon>
        <taxon>Anguilliformes</taxon>
        <taxon>Anguillidae</taxon>
        <taxon>Anguilla</taxon>
    </lineage>
</organism>
<dbReference type="AlphaFoldDB" id="A0A0E9WLA2"/>
<dbReference type="EMBL" id="GBXM01018349">
    <property type="protein sequence ID" value="JAH90228.1"/>
    <property type="molecule type" value="Transcribed_RNA"/>
</dbReference>
<sequence length="51" mass="6066">MHKLIIKTMILLQSRLLYKVWQELKVDFNNRKLNCTTNGVTVFMSLKLKVD</sequence>
<reference evidence="1" key="2">
    <citation type="journal article" date="2015" name="Fish Shellfish Immunol.">
        <title>Early steps in the European eel (Anguilla anguilla)-Vibrio vulnificus interaction in the gills: Role of the RtxA13 toxin.</title>
        <authorList>
            <person name="Callol A."/>
            <person name="Pajuelo D."/>
            <person name="Ebbesson L."/>
            <person name="Teles M."/>
            <person name="MacKenzie S."/>
            <person name="Amaro C."/>
        </authorList>
    </citation>
    <scope>NUCLEOTIDE SEQUENCE</scope>
</reference>